<evidence type="ECO:0000313" key="2">
    <source>
        <dbReference type="Proteomes" id="UP000679779"/>
    </source>
</evidence>
<comment type="caution">
    <text evidence="1">The sequence shown here is derived from an EMBL/GenBank/DDBJ whole genome shotgun (WGS) entry which is preliminary data.</text>
</comment>
<dbReference type="Proteomes" id="UP000679779">
    <property type="component" value="Unassembled WGS sequence"/>
</dbReference>
<dbReference type="AlphaFoldDB" id="A0A919XPI4"/>
<proteinExistence type="predicted"/>
<dbReference type="EMBL" id="BORQ01000009">
    <property type="protein sequence ID" value="GIO34372.1"/>
    <property type="molecule type" value="Genomic_DNA"/>
</dbReference>
<protein>
    <submittedName>
        <fullName evidence="1">Uncharacterized protein</fullName>
    </submittedName>
</protein>
<name>A0A919XPI4_9BACL</name>
<reference evidence="1" key="1">
    <citation type="submission" date="2021-03" db="EMBL/GenBank/DDBJ databases">
        <title>Antimicrobial resistance genes in bacteria isolated from Japanese honey, and their potential for conferring macrolide and lincosamide resistance in the American foulbrood pathogen Paenibacillus larvae.</title>
        <authorList>
            <person name="Okamoto M."/>
            <person name="Kumagai M."/>
            <person name="Kanamori H."/>
            <person name="Takamatsu D."/>
        </authorList>
    </citation>
    <scope>NUCLEOTIDE SEQUENCE</scope>
    <source>
        <strain evidence="1">J2TS6</strain>
    </source>
</reference>
<accession>A0A919XPI4</accession>
<keyword evidence="2" id="KW-1185">Reference proteome</keyword>
<organism evidence="1 2">
    <name type="scientific">Paenibacillus albilobatus</name>
    <dbReference type="NCBI Taxonomy" id="2716884"/>
    <lineage>
        <taxon>Bacteria</taxon>
        <taxon>Bacillati</taxon>
        <taxon>Bacillota</taxon>
        <taxon>Bacilli</taxon>
        <taxon>Bacillales</taxon>
        <taxon>Paenibacillaceae</taxon>
        <taxon>Paenibacillus</taxon>
    </lineage>
</organism>
<dbReference type="RefSeq" id="WP_212958828.1">
    <property type="nucleotide sequence ID" value="NZ_BORQ01000009.1"/>
</dbReference>
<sequence>MQTVKLSELLPRSYINFSGEIITKEQAEEIIATGQNPVLYTVSDEWIQGALLKTSREFKETGSVSEVYSAPDPHAARILY</sequence>
<gene>
    <name evidence="1" type="ORF">J2TS6_55130</name>
</gene>
<evidence type="ECO:0000313" key="1">
    <source>
        <dbReference type="EMBL" id="GIO34372.1"/>
    </source>
</evidence>